<organism evidence="2 3">
    <name type="scientific">Streptomyces melanosporofaciens</name>
    <dbReference type="NCBI Taxonomy" id="67327"/>
    <lineage>
        <taxon>Bacteria</taxon>
        <taxon>Bacillati</taxon>
        <taxon>Actinomycetota</taxon>
        <taxon>Actinomycetes</taxon>
        <taxon>Kitasatosporales</taxon>
        <taxon>Streptomycetaceae</taxon>
        <taxon>Streptomyces</taxon>
        <taxon>Streptomyces violaceusniger group</taxon>
    </lineage>
</organism>
<keyword evidence="3" id="KW-1185">Reference proteome</keyword>
<proteinExistence type="predicted"/>
<gene>
    <name evidence="2" type="ORF">SAMN04490356_3611</name>
</gene>
<keyword evidence="1" id="KW-0472">Membrane</keyword>
<dbReference type="RefSeq" id="WP_093463391.1">
    <property type="nucleotide sequence ID" value="NZ_FNST01000002.1"/>
</dbReference>
<evidence type="ECO:0000313" key="3">
    <source>
        <dbReference type="Proteomes" id="UP000198609"/>
    </source>
</evidence>
<name>A0A1H4RD03_STRMJ</name>
<dbReference type="AlphaFoldDB" id="A0A1H4RD03"/>
<evidence type="ECO:0000313" key="2">
    <source>
        <dbReference type="EMBL" id="SEC29733.1"/>
    </source>
</evidence>
<keyword evidence="1" id="KW-0812">Transmembrane</keyword>
<accession>A0A1H4RD03</accession>
<dbReference type="EMBL" id="FNST01000002">
    <property type="protein sequence ID" value="SEC29733.1"/>
    <property type="molecule type" value="Genomic_DNA"/>
</dbReference>
<protein>
    <recommendedName>
        <fullName evidence="4">Alkaline shock response membrane anchor protein AmaP</fullName>
    </recommendedName>
</protein>
<dbReference type="Proteomes" id="UP000198609">
    <property type="component" value="Unassembled WGS sequence"/>
</dbReference>
<feature type="transmembrane region" description="Helical" evidence="1">
    <location>
        <begin position="68"/>
        <end position="89"/>
    </location>
</feature>
<sequence length="199" mass="22144">MREHTTTNRVLLALLGLVLLGGGLLVLAGGADIYRRLHLTPPAGWPLTTPHNVLIPRADQIRWTVQDWWWLSAIAALTLLMLLALWWLLSQPRRRHSRRLSVGHAPRGTVTVNDHALRDALTTDLDALPGVRRARARFLGPPTRPRARIGLVINPGSTPGHVLEDLRDAADRARQSAGWDRLPTDVRLGVTRHGPHRAE</sequence>
<keyword evidence="1" id="KW-1133">Transmembrane helix</keyword>
<reference evidence="3" key="1">
    <citation type="submission" date="2016-10" db="EMBL/GenBank/DDBJ databases">
        <authorList>
            <person name="Varghese N."/>
            <person name="Submissions S."/>
        </authorList>
    </citation>
    <scope>NUCLEOTIDE SEQUENCE [LARGE SCALE GENOMIC DNA]</scope>
    <source>
        <strain evidence="3">DSM 40318</strain>
    </source>
</reference>
<evidence type="ECO:0000256" key="1">
    <source>
        <dbReference type="SAM" id="Phobius"/>
    </source>
</evidence>
<evidence type="ECO:0008006" key="4">
    <source>
        <dbReference type="Google" id="ProtNLM"/>
    </source>
</evidence>